<evidence type="ECO:0000313" key="1">
    <source>
        <dbReference type="EMBL" id="PJI76137.1"/>
    </source>
</evidence>
<proteinExistence type="predicted"/>
<dbReference type="AlphaFoldDB" id="A0A2M8VHC4"/>
<reference evidence="1 2" key="1">
    <citation type="submission" date="2017-11" db="EMBL/GenBank/DDBJ databases">
        <title>Genomic Encyclopedia of Type Strains, Phase III (KMG-III): the genomes of soil and plant-associated and newly described type strains.</title>
        <authorList>
            <person name="Whitman W."/>
        </authorList>
    </citation>
    <scope>NUCLEOTIDE SEQUENCE [LARGE SCALE GENOMIC DNA]</scope>
    <source>
        <strain evidence="1 2">UB-Domo-W1</strain>
    </source>
</reference>
<accession>A0A2M8VHC4</accession>
<dbReference type="EMBL" id="PGTX01000008">
    <property type="protein sequence ID" value="PJI76137.1"/>
    <property type="molecule type" value="Genomic_DNA"/>
</dbReference>
<name>A0A2M8VHC4_9BURK</name>
<dbReference type="RefSeq" id="WP_100380330.1">
    <property type="nucleotide sequence ID" value="NZ_CBCSBW010000009.1"/>
</dbReference>
<evidence type="ECO:0000313" key="2">
    <source>
        <dbReference type="Proteomes" id="UP000229366"/>
    </source>
</evidence>
<keyword evidence="2" id="KW-1185">Reference proteome</keyword>
<organism evidence="1 2">
    <name type="scientific">Polynucleobacter brandtiae</name>
    <dbReference type="NCBI Taxonomy" id="1938816"/>
    <lineage>
        <taxon>Bacteria</taxon>
        <taxon>Pseudomonadati</taxon>
        <taxon>Pseudomonadota</taxon>
        <taxon>Betaproteobacteria</taxon>
        <taxon>Burkholderiales</taxon>
        <taxon>Burkholderiaceae</taxon>
        <taxon>Polynucleobacter</taxon>
    </lineage>
</organism>
<protein>
    <submittedName>
        <fullName evidence="1">Uncharacterized protein</fullName>
    </submittedName>
</protein>
<comment type="caution">
    <text evidence="1">The sequence shown here is derived from an EMBL/GenBank/DDBJ whole genome shotgun (WGS) entry which is preliminary data.</text>
</comment>
<dbReference type="OrthoDB" id="9795237at2"/>
<gene>
    <name evidence="1" type="ORF">B0G85_2038</name>
</gene>
<sequence>MAIKQFNATYITQDDRIFFRFNTDEDTEFRFWLTRRVTLFILAATQHLMVKQLEQAHSPEAAKAIAQFAKEAVKSTIKKENTPVPQGAAEVYQSASQFPIGAEALLVTEAKCSIHQVEQQDELSLDLMLPGGGNLNIKMAGPTLQAMGLLLDQIREFAGWGSIPAVIENHTPESAPQSVSKTLLH</sequence>
<dbReference type="Proteomes" id="UP000229366">
    <property type="component" value="Unassembled WGS sequence"/>
</dbReference>